<proteinExistence type="inferred from homology"/>
<dbReference type="GO" id="GO:0022625">
    <property type="term" value="C:cytosolic large ribosomal subunit"/>
    <property type="evidence" value="ECO:0007669"/>
    <property type="project" value="TreeGrafter"/>
</dbReference>
<evidence type="ECO:0000313" key="4">
    <source>
        <dbReference type="EMBL" id="KOO23953.1"/>
    </source>
</evidence>
<dbReference type="Pfam" id="PF01198">
    <property type="entry name" value="Ribosomal_L31e"/>
    <property type="match status" value="1"/>
</dbReference>
<dbReference type="FunFam" id="3.10.440.10:FF:000001">
    <property type="entry name" value="60S ribosomal protein L31"/>
    <property type="match status" value="1"/>
</dbReference>
<evidence type="ECO:0000256" key="2">
    <source>
        <dbReference type="ARBA" id="ARBA00022980"/>
    </source>
</evidence>
<dbReference type="InterPro" id="IPR020052">
    <property type="entry name" value="Ribosomal_eL31_CS"/>
</dbReference>
<evidence type="ECO:0000256" key="1">
    <source>
        <dbReference type="ARBA" id="ARBA00010808"/>
    </source>
</evidence>
<dbReference type="SUPFAM" id="SSF54575">
    <property type="entry name" value="Ribosomal protein L31e"/>
    <property type="match status" value="1"/>
</dbReference>
<keyword evidence="5" id="KW-1185">Reference proteome</keyword>
<protein>
    <submittedName>
        <fullName evidence="4">Ribosomal protein l31</fullName>
    </submittedName>
</protein>
<dbReference type="SMART" id="SM01380">
    <property type="entry name" value="Ribosomal_L31e"/>
    <property type="match status" value="1"/>
</dbReference>
<organism evidence="4 5">
    <name type="scientific">Chrysochromulina tobinii</name>
    <dbReference type="NCBI Taxonomy" id="1460289"/>
    <lineage>
        <taxon>Eukaryota</taxon>
        <taxon>Haptista</taxon>
        <taxon>Haptophyta</taxon>
        <taxon>Prymnesiophyceae</taxon>
        <taxon>Prymnesiales</taxon>
        <taxon>Chrysochromulinaceae</taxon>
        <taxon>Chrysochromulina</taxon>
    </lineage>
</organism>
<dbReference type="Gene3D" id="3.10.440.10">
    <property type="match status" value="1"/>
</dbReference>
<keyword evidence="2 4" id="KW-0689">Ribosomal protein</keyword>
<dbReference type="PROSITE" id="PS01144">
    <property type="entry name" value="RIBOSOMAL_L31E"/>
    <property type="match status" value="1"/>
</dbReference>
<keyword evidence="3" id="KW-0687">Ribonucleoprotein</keyword>
<dbReference type="EMBL" id="JWZX01003142">
    <property type="protein sequence ID" value="KOO23953.1"/>
    <property type="molecule type" value="Genomic_DNA"/>
</dbReference>
<dbReference type="GO" id="GO:0002181">
    <property type="term" value="P:cytoplasmic translation"/>
    <property type="evidence" value="ECO:0007669"/>
    <property type="project" value="TreeGrafter"/>
</dbReference>
<dbReference type="GO" id="GO:0003735">
    <property type="term" value="F:structural constituent of ribosome"/>
    <property type="evidence" value="ECO:0007669"/>
    <property type="project" value="InterPro"/>
</dbReference>
<reference evidence="5" key="1">
    <citation type="journal article" date="2015" name="PLoS Genet.">
        <title>Genome Sequence and Transcriptome Analyses of Chrysochromulina tobin: Metabolic Tools for Enhanced Algal Fitness in the Prominent Order Prymnesiales (Haptophyceae).</title>
        <authorList>
            <person name="Hovde B.T."/>
            <person name="Deodato C.R."/>
            <person name="Hunsperger H.M."/>
            <person name="Ryken S.A."/>
            <person name="Yost W."/>
            <person name="Jha R.K."/>
            <person name="Patterson J."/>
            <person name="Monnat R.J. Jr."/>
            <person name="Barlow S.B."/>
            <person name="Starkenburg S.R."/>
            <person name="Cattolico R.A."/>
        </authorList>
    </citation>
    <scope>NUCLEOTIDE SEQUENCE</scope>
    <source>
        <strain evidence="5">CCMP291</strain>
    </source>
</reference>
<evidence type="ECO:0000256" key="3">
    <source>
        <dbReference type="ARBA" id="ARBA00023274"/>
    </source>
</evidence>
<dbReference type="PANTHER" id="PTHR10956:SF0">
    <property type="entry name" value="60S RIBOSOMAL PROTEIN L31"/>
    <property type="match status" value="1"/>
</dbReference>
<sequence>MAKGDKKKATAATEVVTREYTVHLRKLLHGIGFKKRAPRAVKEIKAFAKKMMGTEDVRVDTKLNKYLWSQGIKGVPGRVRVRLARKRNDDEEAAEKLYTLCTHVPVERYQYKGLQTTVVDE</sequence>
<comment type="similarity">
    <text evidence="1">Belongs to the eukaryotic ribosomal protein eL31 family.</text>
</comment>
<dbReference type="Proteomes" id="UP000037460">
    <property type="component" value="Unassembled WGS sequence"/>
</dbReference>
<dbReference type="InterPro" id="IPR023621">
    <property type="entry name" value="Ribosomal_eL31_dom_sf"/>
</dbReference>
<evidence type="ECO:0000313" key="5">
    <source>
        <dbReference type="Proteomes" id="UP000037460"/>
    </source>
</evidence>
<dbReference type="OrthoDB" id="9739313at2759"/>
<gene>
    <name evidence="4" type="ORF">Ctob_004807</name>
</gene>
<comment type="caution">
    <text evidence="4">The sequence shown here is derived from an EMBL/GenBank/DDBJ whole genome shotgun (WGS) entry which is preliminary data.</text>
</comment>
<dbReference type="AlphaFoldDB" id="A0A0M0JCN2"/>
<dbReference type="CDD" id="cd00463">
    <property type="entry name" value="Ribosomal_L31e"/>
    <property type="match status" value="1"/>
</dbReference>
<name>A0A0M0JCN2_9EUKA</name>
<dbReference type="PANTHER" id="PTHR10956">
    <property type="entry name" value="60S RIBOSOMAL PROTEIN L31"/>
    <property type="match status" value="1"/>
</dbReference>
<accession>A0A0M0JCN2</accession>
<dbReference type="InterPro" id="IPR000054">
    <property type="entry name" value="Ribosomal_eL31"/>
</dbReference>